<comment type="similarity">
    <text evidence="1">Belongs to the SAPS family.</text>
</comment>
<feature type="compositionally biased region" description="Acidic residues" evidence="3">
    <location>
        <begin position="839"/>
        <end position="848"/>
    </location>
</feature>
<dbReference type="PANTHER" id="PTHR12634:SF8">
    <property type="entry name" value="FIERY MOUNTAIN, ISOFORM D"/>
    <property type="match status" value="1"/>
</dbReference>
<dbReference type="OrthoDB" id="10259133at2759"/>
<organism evidence="4 5">
    <name type="scientific">Phanerochaete sordida</name>
    <dbReference type="NCBI Taxonomy" id="48140"/>
    <lineage>
        <taxon>Eukaryota</taxon>
        <taxon>Fungi</taxon>
        <taxon>Dikarya</taxon>
        <taxon>Basidiomycota</taxon>
        <taxon>Agaricomycotina</taxon>
        <taxon>Agaricomycetes</taxon>
        <taxon>Polyporales</taxon>
        <taxon>Phanerochaetaceae</taxon>
        <taxon>Phanerochaete</taxon>
    </lineage>
</organism>
<feature type="compositionally biased region" description="Low complexity" evidence="3">
    <location>
        <begin position="876"/>
        <end position="897"/>
    </location>
</feature>
<protein>
    <submittedName>
        <fullName evidence="4">SAPS family protein</fullName>
    </submittedName>
</protein>
<dbReference type="Proteomes" id="UP000703269">
    <property type="component" value="Unassembled WGS sequence"/>
</dbReference>
<feature type="compositionally biased region" description="Acidic residues" evidence="3">
    <location>
        <begin position="462"/>
        <end position="475"/>
    </location>
</feature>
<dbReference type="Pfam" id="PF04499">
    <property type="entry name" value="SAPS"/>
    <property type="match status" value="1"/>
</dbReference>
<feature type="compositionally biased region" description="Low complexity" evidence="3">
    <location>
        <begin position="904"/>
        <end position="919"/>
    </location>
</feature>
<evidence type="ECO:0000256" key="3">
    <source>
        <dbReference type="SAM" id="MobiDB-lite"/>
    </source>
</evidence>
<evidence type="ECO:0000256" key="1">
    <source>
        <dbReference type="ARBA" id="ARBA00006180"/>
    </source>
</evidence>
<accession>A0A9P3G3M6</accession>
<dbReference type="GO" id="GO:0005634">
    <property type="term" value="C:nucleus"/>
    <property type="evidence" value="ECO:0007669"/>
    <property type="project" value="TreeGrafter"/>
</dbReference>
<dbReference type="GO" id="GO:0019888">
    <property type="term" value="F:protein phosphatase regulator activity"/>
    <property type="evidence" value="ECO:0007669"/>
    <property type="project" value="TreeGrafter"/>
</dbReference>
<feature type="compositionally biased region" description="Low complexity" evidence="3">
    <location>
        <begin position="274"/>
        <end position="286"/>
    </location>
</feature>
<feature type="compositionally biased region" description="Gly residues" evidence="3">
    <location>
        <begin position="945"/>
        <end position="956"/>
    </location>
</feature>
<name>A0A9P3G3M6_9APHY</name>
<feature type="compositionally biased region" description="Polar residues" evidence="3">
    <location>
        <begin position="538"/>
        <end position="557"/>
    </location>
</feature>
<feature type="region of interest" description="Disordered" evidence="3">
    <location>
        <begin position="831"/>
        <end position="999"/>
    </location>
</feature>
<evidence type="ECO:0000256" key="2">
    <source>
        <dbReference type="ARBA" id="ARBA00023306"/>
    </source>
</evidence>
<gene>
    <name evidence="4" type="ORF">PsYK624_031020</name>
</gene>
<feature type="compositionally biased region" description="Basic and acidic residues" evidence="3">
    <location>
        <begin position="866"/>
        <end position="875"/>
    </location>
</feature>
<reference evidence="4 5" key="1">
    <citation type="submission" date="2021-08" db="EMBL/GenBank/DDBJ databases">
        <title>Draft Genome Sequence of Phanerochaete sordida strain YK-624.</title>
        <authorList>
            <person name="Mori T."/>
            <person name="Dohra H."/>
            <person name="Suzuki T."/>
            <person name="Kawagishi H."/>
            <person name="Hirai H."/>
        </authorList>
    </citation>
    <scope>NUCLEOTIDE SEQUENCE [LARGE SCALE GENOMIC DNA]</scope>
    <source>
        <strain evidence="4 5">YK-624</strain>
    </source>
</reference>
<feature type="compositionally biased region" description="Basic and acidic residues" evidence="3">
    <location>
        <begin position="781"/>
        <end position="800"/>
    </location>
</feature>
<feature type="compositionally biased region" description="Basic and acidic residues" evidence="3">
    <location>
        <begin position="574"/>
        <end position="591"/>
    </location>
</feature>
<feature type="compositionally biased region" description="Low complexity" evidence="3">
    <location>
        <begin position="935"/>
        <end position="944"/>
    </location>
</feature>
<keyword evidence="5" id="KW-1185">Reference proteome</keyword>
<dbReference type="GO" id="GO:0005829">
    <property type="term" value="C:cytosol"/>
    <property type="evidence" value="ECO:0007669"/>
    <property type="project" value="TreeGrafter"/>
</dbReference>
<proteinExistence type="inferred from homology"/>
<feature type="region of interest" description="Disordered" evidence="3">
    <location>
        <begin position="461"/>
        <end position="594"/>
    </location>
</feature>
<dbReference type="AlphaFoldDB" id="A0A9P3G3M6"/>
<feature type="compositionally biased region" description="Polar residues" evidence="3">
    <location>
        <begin position="962"/>
        <end position="981"/>
    </location>
</feature>
<dbReference type="PANTHER" id="PTHR12634">
    <property type="entry name" value="SIT4 YEAST -ASSOCIATING PROTEIN-RELATED"/>
    <property type="match status" value="1"/>
</dbReference>
<dbReference type="InterPro" id="IPR007587">
    <property type="entry name" value="SAPS"/>
</dbReference>
<dbReference type="EMBL" id="BPQB01000005">
    <property type="protein sequence ID" value="GJE87019.1"/>
    <property type="molecule type" value="Genomic_DNA"/>
</dbReference>
<dbReference type="GO" id="GO:0019903">
    <property type="term" value="F:protein phosphatase binding"/>
    <property type="evidence" value="ECO:0007669"/>
    <property type="project" value="InterPro"/>
</dbReference>
<evidence type="ECO:0000313" key="5">
    <source>
        <dbReference type="Proteomes" id="UP000703269"/>
    </source>
</evidence>
<sequence>MFWRFGFHNGSSIDSLLDKEDVSLEAILDEDELIQECKAQNTRLIDYFQRVDVLQRLLGYVSGRIEGEDERTREKYPYIATEVLCSDIWSIVETCLSRSDQLLNPFWETVLDQPPEAFKEPSQMALASFFAKVNAVFLSKKSAEMLAFIQAQPNVVERLLRHIETPAFADLLVRVIQLDELPSCAGVLEWLSKENLMSRLLDFLSPDHSRDKHTVVAELIKGIISMAAPSPASGLGDGPGAGIASNKFARELASSPSVSKLTSYILTEPPAHDPAGVPPEGGAAAAQEKLPNQDSTTSSVVQSICIIIELIRQNNSDYFEPYLFHTLRNRLIQVQQHLQMHTQDGRDALERAMSDMVNRMGVVHLGPVLEMMCDKLDELQRYLRNPRSQNGPVVTTVGQLAPLTFERYRICELYAELLHCSNMSLLNRPSEFDHLYDSEGRLQGGLSALEELAQVIAIGSGGDDEADDVDEEEEMEPAHEFPVSAAHTSSIDSDDDMSDDDEPGSSDDEAMEEIAMYEEPRAPDGGLPVTPLERFPSATLSSSPMQSPTLDPSSLTTPRRHDSADSDTSLTRQRSRDSRRSSRRSLVERDSTANSAQVLGERLKKRFLDVNVASTLLDLFFEFPWNNFVHSVVYDFIHQILTGRIDTGFNRELTISLFRDARLMHRIIEGSQRNDTESSKPKGVRLGYMGHLTLISEDVIGALEHFPPDLRLLVAQYAPQPEWDEYVSGRYRETKKKDTSLLGGGKPVVAPGMRTAAGTWKVDEADGASAGANAAAAVPRDAQEGQGELRRNVRSAREGSADFGQPMDEDDDDFHAPPPHFAHYLAQEMQSGAHSNDGDTSDDEEDDSGWLAHSTFELRPPPVQARQHDGDRRPLSESGFDDSFSPSSSSNAGPFADPFDDDAFGPFSDAAAASGADPFTFPASLSEELAEDGSFESFGDFGDFQSGGGGGAGGGALEDSGTLTPTADSWSFASISSTGSEEGSVRLSESPQDKETRTA</sequence>
<feature type="region of interest" description="Disordered" evidence="3">
    <location>
        <begin position="269"/>
        <end position="294"/>
    </location>
</feature>
<keyword evidence="2" id="KW-0131">Cell cycle</keyword>
<feature type="region of interest" description="Disordered" evidence="3">
    <location>
        <begin position="771"/>
        <end position="819"/>
    </location>
</feature>
<comment type="caution">
    <text evidence="4">The sequence shown here is derived from an EMBL/GenBank/DDBJ whole genome shotgun (WGS) entry which is preliminary data.</text>
</comment>
<evidence type="ECO:0000313" key="4">
    <source>
        <dbReference type="EMBL" id="GJE87019.1"/>
    </source>
</evidence>
<feature type="compositionally biased region" description="Acidic residues" evidence="3">
    <location>
        <begin position="492"/>
        <end position="516"/>
    </location>
</feature>